<dbReference type="PANTHER" id="PTHR11040">
    <property type="entry name" value="ZINC/IRON TRANSPORTER"/>
    <property type="match status" value="1"/>
</dbReference>
<comment type="subcellular location">
    <subcellularLocation>
        <location evidence="1">Membrane</location>
        <topology evidence="1">Multi-pass membrane protein</topology>
    </subcellularLocation>
</comment>
<feature type="transmembrane region" description="Helical" evidence="5">
    <location>
        <begin position="107"/>
        <end position="127"/>
    </location>
</feature>
<keyword evidence="3 5" id="KW-1133">Transmembrane helix</keyword>
<evidence type="ECO:0000256" key="2">
    <source>
        <dbReference type="ARBA" id="ARBA00022692"/>
    </source>
</evidence>
<sequence length="253" mass="27677">MPWAVADFRIGVRGARLVRRDDRGASKSMPETSISEENVSTANLLQSSILSQPVPNYGSVTNMADPTPNETVPVLTAPVVIANNGKVTFVRRLQDLSSPVTTSTSNVLFVIALSLYALIQGATIGLQTQSSPWTTLLVSCFQQSILVFIIGWVGVAQKEHMPVMLYVAVLSLMSPFGISLSMFIEEKINDIPSIVSGVSKAVVCGSLLYLTFCDLLRRRSLKESPHIERFALQDFSWWRYAASGDVVHTSVKL</sequence>
<protein>
    <submittedName>
        <fullName evidence="6">Uncharacterized protein</fullName>
    </submittedName>
</protein>
<feature type="transmembrane region" description="Helical" evidence="5">
    <location>
        <begin position="133"/>
        <end position="156"/>
    </location>
</feature>
<dbReference type="AlphaFoldDB" id="A0A4Y2T0Y3"/>
<comment type="caution">
    <text evidence="6">The sequence shown here is derived from an EMBL/GenBank/DDBJ whole genome shotgun (WGS) entry which is preliminary data.</text>
</comment>
<evidence type="ECO:0000256" key="3">
    <source>
        <dbReference type="ARBA" id="ARBA00022989"/>
    </source>
</evidence>
<dbReference type="Pfam" id="PF02535">
    <property type="entry name" value="Zip"/>
    <property type="match status" value="1"/>
</dbReference>
<dbReference type="OrthoDB" id="448280at2759"/>
<dbReference type="GO" id="GO:0005886">
    <property type="term" value="C:plasma membrane"/>
    <property type="evidence" value="ECO:0007669"/>
    <property type="project" value="TreeGrafter"/>
</dbReference>
<evidence type="ECO:0000313" key="7">
    <source>
        <dbReference type="Proteomes" id="UP000499080"/>
    </source>
</evidence>
<feature type="transmembrane region" description="Helical" evidence="5">
    <location>
        <begin position="163"/>
        <end position="184"/>
    </location>
</feature>
<proteinExistence type="predicted"/>
<dbReference type="EMBL" id="BGPR01025392">
    <property type="protein sequence ID" value="GBN94252.1"/>
    <property type="molecule type" value="Genomic_DNA"/>
</dbReference>
<keyword evidence="7" id="KW-1185">Reference proteome</keyword>
<evidence type="ECO:0000256" key="5">
    <source>
        <dbReference type="SAM" id="Phobius"/>
    </source>
</evidence>
<evidence type="ECO:0000256" key="4">
    <source>
        <dbReference type="ARBA" id="ARBA00023136"/>
    </source>
</evidence>
<gene>
    <name evidence="6" type="ORF">AVEN_106187_1</name>
</gene>
<accession>A0A4Y2T0Y3</accession>
<organism evidence="6 7">
    <name type="scientific">Araneus ventricosus</name>
    <name type="common">Orbweaver spider</name>
    <name type="synonym">Epeira ventricosa</name>
    <dbReference type="NCBI Taxonomy" id="182803"/>
    <lineage>
        <taxon>Eukaryota</taxon>
        <taxon>Metazoa</taxon>
        <taxon>Ecdysozoa</taxon>
        <taxon>Arthropoda</taxon>
        <taxon>Chelicerata</taxon>
        <taxon>Arachnida</taxon>
        <taxon>Araneae</taxon>
        <taxon>Araneomorphae</taxon>
        <taxon>Entelegynae</taxon>
        <taxon>Araneoidea</taxon>
        <taxon>Araneidae</taxon>
        <taxon>Araneus</taxon>
    </lineage>
</organism>
<reference evidence="6 7" key="1">
    <citation type="journal article" date="2019" name="Sci. Rep.">
        <title>Orb-weaving spider Araneus ventricosus genome elucidates the spidroin gene catalogue.</title>
        <authorList>
            <person name="Kono N."/>
            <person name="Nakamura H."/>
            <person name="Ohtoshi R."/>
            <person name="Moran D.A.P."/>
            <person name="Shinohara A."/>
            <person name="Yoshida Y."/>
            <person name="Fujiwara M."/>
            <person name="Mori M."/>
            <person name="Tomita M."/>
            <person name="Arakawa K."/>
        </authorList>
    </citation>
    <scope>NUCLEOTIDE SEQUENCE [LARGE SCALE GENOMIC DNA]</scope>
</reference>
<feature type="transmembrane region" description="Helical" evidence="5">
    <location>
        <begin position="190"/>
        <end position="212"/>
    </location>
</feature>
<dbReference type="PANTHER" id="PTHR11040:SF140">
    <property type="entry name" value="ZRT (ZRT), IRT- (IRT-) LIKE PROTEIN TRANSPORTER"/>
    <property type="match status" value="1"/>
</dbReference>
<dbReference type="Proteomes" id="UP000499080">
    <property type="component" value="Unassembled WGS sequence"/>
</dbReference>
<evidence type="ECO:0000313" key="6">
    <source>
        <dbReference type="EMBL" id="GBN94252.1"/>
    </source>
</evidence>
<dbReference type="InterPro" id="IPR003689">
    <property type="entry name" value="ZIP"/>
</dbReference>
<evidence type="ECO:0000256" key="1">
    <source>
        <dbReference type="ARBA" id="ARBA00004141"/>
    </source>
</evidence>
<name>A0A4Y2T0Y3_ARAVE</name>
<dbReference type="GO" id="GO:0005385">
    <property type="term" value="F:zinc ion transmembrane transporter activity"/>
    <property type="evidence" value="ECO:0007669"/>
    <property type="project" value="TreeGrafter"/>
</dbReference>
<keyword evidence="4 5" id="KW-0472">Membrane</keyword>
<keyword evidence="2 5" id="KW-0812">Transmembrane</keyword>